<evidence type="ECO:0000313" key="4">
    <source>
        <dbReference type="Proteomes" id="UP000315349"/>
    </source>
</evidence>
<dbReference type="Proteomes" id="UP000315349">
    <property type="component" value="Chromosome"/>
</dbReference>
<feature type="compositionally biased region" description="Low complexity" evidence="1">
    <location>
        <begin position="96"/>
        <end position="112"/>
    </location>
</feature>
<dbReference type="PANTHER" id="PTHR36451:SF1">
    <property type="entry name" value="OMEGA-HYDROXY-BETA-DIHYDROMENAQUINONE-9 SULFOTRANSFERASE STF3"/>
    <property type="match status" value="1"/>
</dbReference>
<dbReference type="Pfam" id="PF13469">
    <property type="entry name" value="Sulfotransfer_3"/>
    <property type="match status" value="1"/>
</dbReference>
<keyword evidence="2" id="KW-1133">Transmembrane helix</keyword>
<reference evidence="3 4" key="1">
    <citation type="submission" date="2019-02" db="EMBL/GenBank/DDBJ databases">
        <title>Deep-cultivation of Planctomycetes and their phenomic and genomic characterization uncovers novel biology.</title>
        <authorList>
            <person name="Wiegand S."/>
            <person name="Jogler M."/>
            <person name="Boedeker C."/>
            <person name="Pinto D."/>
            <person name="Vollmers J."/>
            <person name="Rivas-Marin E."/>
            <person name="Kohn T."/>
            <person name="Peeters S.H."/>
            <person name="Heuer A."/>
            <person name="Rast P."/>
            <person name="Oberbeckmann S."/>
            <person name="Bunk B."/>
            <person name="Jeske O."/>
            <person name="Meyerdierks A."/>
            <person name="Storesund J.E."/>
            <person name="Kallscheuer N."/>
            <person name="Luecker S."/>
            <person name="Lage O.M."/>
            <person name="Pohl T."/>
            <person name="Merkel B.J."/>
            <person name="Hornburger P."/>
            <person name="Mueller R.-W."/>
            <person name="Bruemmer F."/>
            <person name="Labrenz M."/>
            <person name="Spormann A.M."/>
            <person name="Op den Camp H."/>
            <person name="Overmann J."/>
            <person name="Amann R."/>
            <person name="Jetten M.S.M."/>
            <person name="Mascher T."/>
            <person name="Medema M.H."/>
            <person name="Devos D.P."/>
            <person name="Kaster A.-K."/>
            <person name="Ovreas L."/>
            <person name="Rohde M."/>
            <person name="Galperin M.Y."/>
            <person name="Jogler C."/>
        </authorList>
    </citation>
    <scope>NUCLEOTIDE SEQUENCE [LARGE SCALE GENOMIC DNA]</scope>
    <source>
        <strain evidence="3 4">Spb1</strain>
    </source>
</reference>
<dbReference type="EMBL" id="CP036299">
    <property type="protein sequence ID" value="QDV29675.1"/>
    <property type="molecule type" value="Genomic_DNA"/>
</dbReference>
<dbReference type="SUPFAM" id="SSF52540">
    <property type="entry name" value="P-loop containing nucleoside triphosphate hydrolases"/>
    <property type="match status" value="1"/>
</dbReference>
<organism evidence="3 4">
    <name type="scientific">Planctopirus ephydatiae</name>
    <dbReference type="NCBI Taxonomy" id="2528019"/>
    <lineage>
        <taxon>Bacteria</taxon>
        <taxon>Pseudomonadati</taxon>
        <taxon>Planctomycetota</taxon>
        <taxon>Planctomycetia</taxon>
        <taxon>Planctomycetales</taxon>
        <taxon>Planctomycetaceae</taxon>
        <taxon>Planctopirus</taxon>
    </lineage>
</organism>
<evidence type="ECO:0000256" key="2">
    <source>
        <dbReference type="SAM" id="Phobius"/>
    </source>
</evidence>
<name>A0A518GLY7_9PLAN</name>
<keyword evidence="3" id="KW-0808">Transferase</keyword>
<evidence type="ECO:0000313" key="3">
    <source>
        <dbReference type="EMBL" id="QDV29675.1"/>
    </source>
</evidence>
<feature type="region of interest" description="Disordered" evidence="1">
    <location>
        <begin position="90"/>
        <end position="120"/>
    </location>
</feature>
<keyword evidence="2" id="KW-0472">Membrane</keyword>
<evidence type="ECO:0000256" key="1">
    <source>
        <dbReference type="SAM" id="MobiDB-lite"/>
    </source>
</evidence>
<keyword evidence="4" id="KW-1185">Reference proteome</keyword>
<accession>A0A518GLY7</accession>
<feature type="transmembrane region" description="Helical" evidence="2">
    <location>
        <begin position="158"/>
        <end position="182"/>
    </location>
</feature>
<proteinExistence type="predicted"/>
<dbReference type="KEGG" id="peh:Spb1_15890"/>
<sequence length="500" mass="57582">MRQFARQRACCRKEAGVAVATNAELTYTVIEFPKESARPLLSGFKRQEILKGSPRTRPRRTALVTTTPEARSALSHPPAEVVEQALDSQLKSTNTAASSGGNHHSHESNNAAKKAETSKEVTKVKSTGQGLFTVWHGLTFGGLLQLMAKRPPMHYSRALRLVSLFFICPFNSFYSIVSGLIYGRKIQKTQVTKPPIFILGHWRSGTTLLHNLMTLDSQFTYPNLYQVMYPQHFLLTESVISKLAAPFLPKTRPMDNMPAGWKLPQEDEVALLVETQLSPYLMVAFPNERKYYSHTFDVRHMSPGDQAKWKRSLVNFVKKLTVRADKPIVMKSPSHTYRVATLLELFPDARFVYIHRDPYAVFSSSLHLRRTMYMENSFIEPTEENLYQDTLETLDTCLKTYEETRHMIPEKNLVEIRYTDLEAHPVEQMQRVYETLGFEGWERMRPIFEREAQAMSEYKKNRFIMDDETRQMIYSRLKDFFDKYGYDPQVGVAENGSKSS</sequence>
<keyword evidence="2" id="KW-0812">Transmembrane</keyword>
<dbReference type="InterPro" id="IPR052736">
    <property type="entry name" value="Stf3_sulfotransferase"/>
</dbReference>
<dbReference type="OrthoDB" id="9777890at2"/>
<dbReference type="PANTHER" id="PTHR36451">
    <property type="entry name" value="PAPS-DEPENDENT SULFOTRANSFERASE STF3"/>
    <property type="match status" value="1"/>
</dbReference>
<gene>
    <name evidence="3" type="ORF">Spb1_15890</name>
</gene>
<feature type="region of interest" description="Disordered" evidence="1">
    <location>
        <begin position="51"/>
        <end position="78"/>
    </location>
</feature>
<dbReference type="Gene3D" id="3.40.50.300">
    <property type="entry name" value="P-loop containing nucleotide triphosphate hydrolases"/>
    <property type="match status" value="1"/>
</dbReference>
<dbReference type="InterPro" id="IPR027417">
    <property type="entry name" value="P-loop_NTPase"/>
</dbReference>
<dbReference type="GO" id="GO:0016740">
    <property type="term" value="F:transferase activity"/>
    <property type="evidence" value="ECO:0007669"/>
    <property type="project" value="UniProtKB-KW"/>
</dbReference>
<dbReference type="AlphaFoldDB" id="A0A518GLY7"/>
<protein>
    <submittedName>
        <fullName evidence="3">Sulfotransferase domain protein</fullName>
    </submittedName>
</protein>